<sequence>MTKTHEKLLIATLAGVIIAGAAAFAIQPALAATFSPKAPVELVTPSYDVLDLRLGKF</sequence>
<dbReference type="AlphaFoldDB" id="A0A933L3D8"/>
<evidence type="ECO:0000313" key="2">
    <source>
        <dbReference type="Proteomes" id="UP000782610"/>
    </source>
</evidence>
<reference evidence="1" key="1">
    <citation type="submission" date="2020-07" db="EMBL/GenBank/DDBJ databases">
        <title>Huge and variable diversity of episymbiotic CPR bacteria and DPANN archaea in groundwater ecosystems.</title>
        <authorList>
            <person name="He C.Y."/>
            <person name="Keren R."/>
            <person name="Whittaker M."/>
            <person name="Farag I.F."/>
            <person name="Doudna J."/>
            <person name="Cate J.H.D."/>
            <person name="Banfield J.F."/>
        </authorList>
    </citation>
    <scope>NUCLEOTIDE SEQUENCE</scope>
    <source>
        <strain evidence="1">NC_groundwater_1586_Pr3_B-0.1um_66_15</strain>
    </source>
</reference>
<name>A0A933L3D8_9HYPH</name>
<accession>A0A933L3D8</accession>
<organism evidence="1 2">
    <name type="scientific">Devosia nanyangense</name>
    <dbReference type="NCBI Taxonomy" id="1228055"/>
    <lineage>
        <taxon>Bacteria</taxon>
        <taxon>Pseudomonadati</taxon>
        <taxon>Pseudomonadota</taxon>
        <taxon>Alphaproteobacteria</taxon>
        <taxon>Hyphomicrobiales</taxon>
        <taxon>Devosiaceae</taxon>
        <taxon>Devosia</taxon>
    </lineage>
</organism>
<dbReference type="Proteomes" id="UP000782610">
    <property type="component" value="Unassembled WGS sequence"/>
</dbReference>
<dbReference type="EMBL" id="JACRAF010000029">
    <property type="protein sequence ID" value="MBI4922275.1"/>
    <property type="molecule type" value="Genomic_DNA"/>
</dbReference>
<gene>
    <name evidence="1" type="ORF">HY834_11030</name>
</gene>
<protein>
    <submittedName>
        <fullName evidence="1">Uncharacterized protein</fullName>
    </submittedName>
</protein>
<proteinExistence type="predicted"/>
<comment type="caution">
    <text evidence="1">The sequence shown here is derived from an EMBL/GenBank/DDBJ whole genome shotgun (WGS) entry which is preliminary data.</text>
</comment>
<evidence type="ECO:0000313" key="1">
    <source>
        <dbReference type="EMBL" id="MBI4922275.1"/>
    </source>
</evidence>